<comment type="catalytic activity">
    <reaction evidence="1">
        <text>keto-D-tagaturonate = keto-D-fructuronate</text>
        <dbReference type="Rhea" id="RHEA:51656"/>
        <dbReference type="ChEBI" id="CHEBI:17886"/>
        <dbReference type="ChEBI" id="CHEBI:59881"/>
        <dbReference type="EC" id="5.1.2.7"/>
    </reaction>
</comment>
<evidence type="ECO:0000313" key="3">
    <source>
        <dbReference type="Proteomes" id="UP000546464"/>
    </source>
</evidence>
<comment type="caution">
    <text evidence="2">The sequence shown here is derived from an EMBL/GenBank/DDBJ whole genome shotgun (WGS) entry which is preliminary data.</text>
</comment>
<dbReference type="GO" id="GO:0016856">
    <property type="term" value="F:racemase and epimerase activity, acting on hydroxy acids and derivatives"/>
    <property type="evidence" value="ECO:0007669"/>
    <property type="project" value="UniProtKB-UniRule"/>
</dbReference>
<reference evidence="2 3" key="1">
    <citation type="submission" date="2020-07" db="EMBL/GenBank/DDBJ databases">
        <authorList>
            <person name="Feng X."/>
        </authorList>
    </citation>
    <scope>NUCLEOTIDE SEQUENCE [LARGE SCALE GENOMIC DNA]</scope>
    <source>
        <strain evidence="2 3">JCM31066</strain>
    </source>
</reference>
<dbReference type="InterPro" id="IPR032586">
    <property type="entry name" value="UxaE"/>
</dbReference>
<dbReference type="Pfam" id="PF16257">
    <property type="entry name" value="UxaE"/>
    <property type="match status" value="1"/>
</dbReference>
<protein>
    <recommendedName>
        <fullName evidence="1">Tagaturonate/fructuronate epimerase</fullName>
        <shortName evidence="1">D-TagA/D-FruA epimerase</shortName>
        <ecNumber evidence="1">5.1.2.7</ecNumber>
    </recommendedName>
</protein>
<feature type="binding site" evidence="1">
    <location>
        <position position="258"/>
    </location>
    <ligand>
        <name>a divalent metal cation</name>
        <dbReference type="ChEBI" id="CHEBI:60240"/>
    </ligand>
</feature>
<sequence>MQTIERFTFGMGDRFGLQGKAQLQAVLNAHAKGIDLYPVWNKSHREHTIVGTRPDSLRAEADDAVSALKWNGSYYVDADHIRLETVDAFLAGSNFFTLDVADYVGETPATEDVSDWLKSVEPYFGQQQIEGLAQPLVLSRESAEVAAAKYLTAIAKAGELYRHIDTQKADSSFVTEVSIDETDQPQGPADIFYLLSMMAWQKIPAQTVAPKFTGRFNKGVDYVGNLARFEEEFHADLCIIRFAVNNFGLPASLKISVHSGSDKFSLYPVIRRLIREHGAGLHVKTAGTTWLEEVIGLARAGGEGLAIAKEIYAESLAHYAELTAPYSTVIDIDTDRLPAAESVAQWSSEQFVAALEHDVSNSEYNQHLRQLIHVGFKIAAKMGDRYLNALDEHAAIINQGVTDNLYRRHILPIFGQI</sequence>
<evidence type="ECO:0000256" key="1">
    <source>
        <dbReference type="HAMAP-Rule" id="MF_02243"/>
    </source>
</evidence>
<feature type="active site" description="Proton acceptor" evidence="1">
    <location>
        <position position="79"/>
    </location>
</feature>
<comment type="cofactor">
    <cofactor evidence="1">
        <name>a divalent metal cation</name>
        <dbReference type="ChEBI" id="CHEBI:60240"/>
    </cofactor>
</comment>
<dbReference type="Proteomes" id="UP000546464">
    <property type="component" value="Unassembled WGS sequence"/>
</dbReference>
<gene>
    <name evidence="1" type="primary">uxaE</name>
    <name evidence="2" type="ORF">H5P28_17315</name>
</gene>
<keyword evidence="1" id="KW-0479">Metal-binding</keyword>
<proteinExistence type="inferred from homology"/>
<dbReference type="EMBL" id="JACHVB010000060">
    <property type="protein sequence ID" value="MBC2596029.1"/>
    <property type="molecule type" value="Genomic_DNA"/>
</dbReference>
<name>A0A842HI55_9BACT</name>
<dbReference type="HAMAP" id="MF_02243">
    <property type="entry name" value="UxaE"/>
    <property type="match status" value="1"/>
</dbReference>
<comment type="function">
    <text evidence="1">Catalyzes the epimerization of D-tagaturonate (D-TagA) to D-fructuronate (D-FruA).</text>
</comment>
<evidence type="ECO:0000313" key="2">
    <source>
        <dbReference type="EMBL" id="MBC2596029.1"/>
    </source>
</evidence>
<accession>A0A842HI55</accession>
<dbReference type="AlphaFoldDB" id="A0A842HI55"/>
<keyword evidence="1" id="KW-0413">Isomerase</keyword>
<organism evidence="2 3">
    <name type="scientific">Ruficoccus amylovorans</name>
    <dbReference type="NCBI Taxonomy" id="1804625"/>
    <lineage>
        <taxon>Bacteria</taxon>
        <taxon>Pseudomonadati</taxon>
        <taxon>Verrucomicrobiota</taxon>
        <taxon>Opitutia</taxon>
        <taxon>Puniceicoccales</taxon>
        <taxon>Cerasicoccaceae</taxon>
        <taxon>Ruficoccus</taxon>
    </lineage>
</organism>
<feature type="binding site" evidence="1">
    <location>
        <position position="80"/>
    </location>
    <ligand>
        <name>a divalent metal cation</name>
        <dbReference type="ChEBI" id="CHEBI:60240"/>
    </ligand>
</feature>
<comment type="similarity">
    <text evidence="1">Belongs to the UxaE family.</text>
</comment>
<keyword evidence="3" id="KW-1185">Reference proteome</keyword>
<dbReference type="EC" id="5.1.2.7" evidence="1"/>
<feature type="binding site" evidence="1">
    <location>
        <position position="218"/>
    </location>
    <ligand>
        <name>a divalent metal cation</name>
        <dbReference type="ChEBI" id="CHEBI:60240"/>
    </ligand>
</feature>
<dbReference type="GO" id="GO:0046872">
    <property type="term" value="F:metal ion binding"/>
    <property type="evidence" value="ECO:0007669"/>
    <property type="project" value="UniProtKB-UniRule"/>
</dbReference>
<feature type="active site" description="Proton donor" evidence="1">
    <location>
        <position position="176"/>
    </location>
</feature>